<evidence type="ECO:0000256" key="9">
    <source>
        <dbReference type="ARBA" id="ARBA00048679"/>
    </source>
</evidence>
<dbReference type="Gene3D" id="1.10.510.10">
    <property type="entry name" value="Transferase(Phosphotransferase) domain 1"/>
    <property type="match status" value="2"/>
</dbReference>
<dbReference type="GO" id="GO:0004674">
    <property type="term" value="F:protein serine/threonine kinase activity"/>
    <property type="evidence" value="ECO:0007669"/>
    <property type="project" value="UniProtKB-KW"/>
</dbReference>
<evidence type="ECO:0000256" key="10">
    <source>
        <dbReference type="SAM" id="MobiDB-lite"/>
    </source>
</evidence>
<keyword evidence="5" id="KW-0547">Nucleotide-binding</keyword>
<dbReference type="PANTHER" id="PTHR45637">
    <property type="entry name" value="FLIPPASE KINASE 1-RELATED"/>
    <property type="match status" value="1"/>
</dbReference>
<reference evidence="12" key="1">
    <citation type="submission" date="2019-12" db="EMBL/GenBank/DDBJ databases">
        <authorList>
            <person name="Scholes J."/>
        </authorList>
    </citation>
    <scope>NUCLEOTIDE SEQUENCE</scope>
</reference>
<dbReference type="AlphaFoldDB" id="A0A9N7NEH7"/>
<keyword evidence="6 12" id="KW-0418">Kinase</keyword>
<dbReference type="PROSITE" id="PS50011">
    <property type="entry name" value="PROTEIN_KINASE_DOM"/>
    <property type="match status" value="1"/>
</dbReference>
<dbReference type="EC" id="2.7.11.1" evidence="2"/>
<dbReference type="SUPFAM" id="SSF56112">
    <property type="entry name" value="Protein kinase-like (PK-like)"/>
    <property type="match status" value="1"/>
</dbReference>
<keyword evidence="7" id="KW-0067">ATP-binding</keyword>
<dbReference type="InterPro" id="IPR000719">
    <property type="entry name" value="Prot_kinase_dom"/>
</dbReference>
<name>A0A9N7NEH7_STRHE</name>
<evidence type="ECO:0000256" key="8">
    <source>
        <dbReference type="ARBA" id="ARBA00047899"/>
    </source>
</evidence>
<evidence type="ECO:0000313" key="13">
    <source>
        <dbReference type="Proteomes" id="UP001153555"/>
    </source>
</evidence>
<evidence type="ECO:0000256" key="2">
    <source>
        <dbReference type="ARBA" id="ARBA00012513"/>
    </source>
</evidence>
<keyword evidence="13" id="KW-1185">Reference proteome</keyword>
<dbReference type="Gene3D" id="3.30.200.20">
    <property type="entry name" value="Phosphorylase Kinase, domain 1"/>
    <property type="match status" value="1"/>
</dbReference>
<organism evidence="12 13">
    <name type="scientific">Striga hermonthica</name>
    <name type="common">Purple witchweed</name>
    <name type="synonym">Buchnera hermonthica</name>
    <dbReference type="NCBI Taxonomy" id="68872"/>
    <lineage>
        <taxon>Eukaryota</taxon>
        <taxon>Viridiplantae</taxon>
        <taxon>Streptophyta</taxon>
        <taxon>Embryophyta</taxon>
        <taxon>Tracheophyta</taxon>
        <taxon>Spermatophyta</taxon>
        <taxon>Magnoliopsida</taxon>
        <taxon>eudicotyledons</taxon>
        <taxon>Gunneridae</taxon>
        <taxon>Pentapetalae</taxon>
        <taxon>asterids</taxon>
        <taxon>lamiids</taxon>
        <taxon>Lamiales</taxon>
        <taxon>Orobanchaceae</taxon>
        <taxon>Buchnereae</taxon>
        <taxon>Striga</taxon>
    </lineage>
</organism>
<dbReference type="FunFam" id="1.10.510.10:FF:000028">
    <property type="entry name" value="serine/threonine-protein kinase D6PK-like"/>
    <property type="match status" value="1"/>
</dbReference>
<accession>A0A9N7NEH7</accession>
<dbReference type="InterPro" id="IPR011009">
    <property type="entry name" value="Kinase-like_dom_sf"/>
</dbReference>
<feature type="compositionally biased region" description="Polar residues" evidence="10">
    <location>
        <begin position="21"/>
        <end position="40"/>
    </location>
</feature>
<dbReference type="FunFam" id="3.30.200.20:FF:000032">
    <property type="entry name" value="Serine/threonine-protein kinase D6PK-like"/>
    <property type="match status" value="1"/>
</dbReference>
<evidence type="ECO:0000256" key="6">
    <source>
        <dbReference type="ARBA" id="ARBA00022777"/>
    </source>
</evidence>
<evidence type="ECO:0000256" key="3">
    <source>
        <dbReference type="ARBA" id="ARBA00022527"/>
    </source>
</evidence>
<evidence type="ECO:0000256" key="4">
    <source>
        <dbReference type="ARBA" id="ARBA00022679"/>
    </source>
</evidence>
<comment type="catalytic activity">
    <reaction evidence="9">
        <text>L-seryl-[protein] + ATP = O-phospho-L-seryl-[protein] + ADP + H(+)</text>
        <dbReference type="Rhea" id="RHEA:17989"/>
        <dbReference type="Rhea" id="RHEA-COMP:9863"/>
        <dbReference type="Rhea" id="RHEA-COMP:11604"/>
        <dbReference type="ChEBI" id="CHEBI:15378"/>
        <dbReference type="ChEBI" id="CHEBI:29999"/>
        <dbReference type="ChEBI" id="CHEBI:30616"/>
        <dbReference type="ChEBI" id="CHEBI:83421"/>
        <dbReference type="ChEBI" id="CHEBI:456216"/>
        <dbReference type="EC" id="2.7.11.1"/>
    </reaction>
</comment>
<comment type="caution">
    <text evidence="12">The sequence shown here is derived from an EMBL/GenBank/DDBJ whole genome shotgun (WGS) entry which is preliminary data.</text>
</comment>
<proteinExistence type="inferred from homology"/>
<keyword evidence="3" id="KW-0723">Serine/threonine-protein kinase</keyword>
<evidence type="ECO:0000313" key="12">
    <source>
        <dbReference type="EMBL" id="CAA0828451.1"/>
    </source>
</evidence>
<comment type="catalytic activity">
    <reaction evidence="8">
        <text>L-threonyl-[protein] + ATP = O-phospho-L-threonyl-[protein] + ADP + H(+)</text>
        <dbReference type="Rhea" id="RHEA:46608"/>
        <dbReference type="Rhea" id="RHEA-COMP:11060"/>
        <dbReference type="Rhea" id="RHEA-COMP:11605"/>
        <dbReference type="ChEBI" id="CHEBI:15378"/>
        <dbReference type="ChEBI" id="CHEBI:30013"/>
        <dbReference type="ChEBI" id="CHEBI:30616"/>
        <dbReference type="ChEBI" id="CHEBI:61977"/>
        <dbReference type="ChEBI" id="CHEBI:456216"/>
        <dbReference type="EC" id="2.7.11.1"/>
    </reaction>
</comment>
<dbReference type="GO" id="GO:0005524">
    <property type="term" value="F:ATP binding"/>
    <property type="evidence" value="ECO:0007669"/>
    <property type="project" value="UniProtKB-KW"/>
</dbReference>
<dbReference type="OrthoDB" id="432483at2759"/>
<dbReference type="FunFam" id="1.10.510.10:FF:000020">
    <property type="entry name" value="serine/threonine-protein kinase D6PK-like"/>
    <property type="match status" value="1"/>
</dbReference>
<feature type="region of interest" description="Disordered" evidence="10">
    <location>
        <begin position="1"/>
        <end position="67"/>
    </location>
</feature>
<gene>
    <name evidence="12" type="ORF">SHERM_24146</name>
</gene>
<sequence length="509" mass="55341">MSRASGTAPGTDRKTEPHGLSITSSPSIGLCSSTLTGSDNTSAGTSKSSGGAGVGGERSDAKQFADSGKSSLSSVGCCNGGDDDPNEAGFRSVCLSKPHNGNDARWDAIQSLRARDGGGSGLGLSQFRLLKKLGFGDIGSVYLAELRGTGCLFAMKVMDKGMLVSRRKVGRAQMERDILGLLDHPFLPTLYSHFETEKFSCLLMEFCSGGDLHLLRQRQPAKHFPEQAARFYASEVLLALEYLHMMGVVYRDLKPENALVRDDGHIMLSDFDLSLRCYVNPTLVASNNTPSCTNSSYCIQPLCIDPACKIEPACFQPTCFKPRIFNSRSKPTKAKKTQRANLTIGLDSRPVLVAEPTGARSMSFVGTHEYLAPEIIKGEGHGSSVDWWTFGIFLYELLHGKTPFKGNGNRETLFNVVGQPLKFSEGPTISFAAKDLIRGLLAKDPQKRLGFKSGATEIKKHPFFESVNWALIRSAVPPHIPEPVDIESLPSNHKRANSSSGPYLDFEFF</sequence>
<comment type="similarity">
    <text evidence="1">Belongs to the protein kinase superfamily. AGC Ser/Thr protein kinase family.</text>
</comment>
<dbReference type="Proteomes" id="UP001153555">
    <property type="component" value="Unassembled WGS sequence"/>
</dbReference>
<evidence type="ECO:0000259" key="11">
    <source>
        <dbReference type="PROSITE" id="PS50011"/>
    </source>
</evidence>
<evidence type="ECO:0000256" key="7">
    <source>
        <dbReference type="ARBA" id="ARBA00022840"/>
    </source>
</evidence>
<evidence type="ECO:0000256" key="5">
    <source>
        <dbReference type="ARBA" id="ARBA00022741"/>
    </source>
</evidence>
<dbReference type="EMBL" id="CACSLK010027752">
    <property type="protein sequence ID" value="CAA0828451.1"/>
    <property type="molecule type" value="Genomic_DNA"/>
</dbReference>
<feature type="domain" description="Protein kinase" evidence="11">
    <location>
        <begin position="127"/>
        <end position="464"/>
    </location>
</feature>
<dbReference type="Pfam" id="PF00069">
    <property type="entry name" value="Pkinase"/>
    <property type="match status" value="2"/>
</dbReference>
<dbReference type="SMART" id="SM00220">
    <property type="entry name" value="S_TKc"/>
    <property type="match status" value="1"/>
</dbReference>
<evidence type="ECO:0000256" key="1">
    <source>
        <dbReference type="ARBA" id="ARBA00009903"/>
    </source>
</evidence>
<dbReference type="CDD" id="cd05574">
    <property type="entry name" value="STKc_phototropin_like"/>
    <property type="match status" value="1"/>
</dbReference>
<protein>
    <recommendedName>
        <fullName evidence="2">non-specific serine/threonine protein kinase</fullName>
        <ecNumber evidence="2">2.7.11.1</ecNumber>
    </recommendedName>
</protein>
<keyword evidence="4" id="KW-0808">Transferase</keyword>